<dbReference type="GO" id="GO:0003723">
    <property type="term" value="F:RNA binding"/>
    <property type="evidence" value="ECO:0007669"/>
    <property type="project" value="InterPro"/>
</dbReference>
<dbReference type="InterPro" id="IPR036085">
    <property type="entry name" value="PAZ_dom_sf"/>
</dbReference>
<dbReference type="SMART" id="SM00950">
    <property type="entry name" value="Piwi"/>
    <property type="match status" value="1"/>
</dbReference>
<comment type="caution">
    <text evidence="5">The sequence shown here is derived from an EMBL/GenBank/DDBJ whole genome shotgun (WGS) entry which is preliminary data.</text>
</comment>
<dbReference type="InterPro" id="IPR012337">
    <property type="entry name" value="RNaseH-like_sf"/>
</dbReference>
<dbReference type="CDD" id="cd04657">
    <property type="entry name" value="Piwi_ago-like"/>
    <property type="match status" value="1"/>
</dbReference>
<feature type="domain" description="PAZ" evidence="3">
    <location>
        <begin position="361"/>
        <end position="476"/>
    </location>
</feature>
<proteinExistence type="inferred from homology"/>
<feature type="compositionally biased region" description="Low complexity" evidence="2">
    <location>
        <begin position="94"/>
        <end position="105"/>
    </location>
</feature>
<dbReference type="Pfam" id="PF16488">
    <property type="entry name" value="ArgoL2"/>
    <property type="match status" value="1"/>
</dbReference>
<dbReference type="EMBL" id="BPLR01004743">
    <property type="protein sequence ID" value="GIX97138.1"/>
    <property type="molecule type" value="Genomic_DNA"/>
</dbReference>
<dbReference type="SUPFAM" id="SSF101690">
    <property type="entry name" value="PAZ domain"/>
    <property type="match status" value="1"/>
</dbReference>
<dbReference type="InterPro" id="IPR003165">
    <property type="entry name" value="Piwi"/>
</dbReference>
<dbReference type="Pfam" id="PF02171">
    <property type="entry name" value="Piwi"/>
    <property type="match status" value="1"/>
</dbReference>
<comment type="similarity">
    <text evidence="1">Belongs to the argonaute family.</text>
</comment>
<dbReference type="CDD" id="cd02846">
    <property type="entry name" value="PAZ_argonaute_like"/>
    <property type="match status" value="1"/>
</dbReference>
<dbReference type="InterPro" id="IPR032472">
    <property type="entry name" value="ArgoL2"/>
</dbReference>
<name>A0AAV4PJA4_CAEEX</name>
<feature type="region of interest" description="Disordered" evidence="2">
    <location>
        <begin position="1"/>
        <end position="117"/>
    </location>
</feature>
<evidence type="ECO:0000256" key="1">
    <source>
        <dbReference type="RuleBase" id="RU361178"/>
    </source>
</evidence>
<dbReference type="InterPro" id="IPR045246">
    <property type="entry name" value="Piwi_ago-like"/>
</dbReference>
<organism evidence="5 6">
    <name type="scientific">Caerostris extrusa</name>
    <name type="common">Bark spider</name>
    <name type="synonym">Caerostris bankana</name>
    <dbReference type="NCBI Taxonomy" id="172846"/>
    <lineage>
        <taxon>Eukaryota</taxon>
        <taxon>Metazoa</taxon>
        <taxon>Ecdysozoa</taxon>
        <taxon>Arthropoda</taxon>
        <taxon>Chelicerata</taxon>
        <taxon>Arachnida</taxon>
        <taxon>Araneae</taxon>
        <taxon>Araneomorphae</taxon>
        <taxon>Entelegynae</taxon>
        <taxon>Araneoidea</taxon>
        <taxon>Araneidae</taxon>
        <taxon>Caerostris</taxon>
    </lineage>
</organism>
<dbReference type="SMART" id="SM00949">
    <property type="entry name" value="PAZ"/>
    <property type="match status" value="1"/>
</dbReference>
<evidence type="ECO:0000256" key="2">
    <source>
        <dbReference type="SAM" id="MobiDB-lite"/>
    </source>
</evidence>
<dbReference type="PANTHER" id="PTHR22891">
    <property type="entry name" value="EUKARYOTIC TRANSLATION INITIATION FACTOR 2C"/>
    <property type="match status" value="1"/>
</dbReference>
<evidence type="ECO:0008006" key="7">
    <source>
        <dbReference type="Google" id="ProtNLM"/>
    </source>
</evidence>
<reference evidence="5 6" key="1">
    <citation type="submission" date="2021-06" db="EMBL/GenBank/DDBJ databases">
        <title>Caerostris extrusa draft genome.</title>
        <authorList>
            <person name="Kono N."/>
            <person name="Arakawa K."/>
        </authorList>
    </citation>
    <scope>NUCLEOTIDE SEQUENCE [LARGE SCALE GENOMIC DNA]</scope>
</reference>
<dbReference type="PROSITE" id="PS50822">
    <property type="entry name" value="PIWI"/>
    <property type="match status" value="1"/>
</dbReference>
<feature type="domain" description="Piwi" evidence="4">
    <location>
        <begin position="641"/>
        <end position="960"/>
    </location>
</feature>
<dbReference type="GO" id="GO:0034587">
    <property type="term" value="P:piRNA processing"/>
    <property type="evidence" value="ECO:0007669"/>
    <property type="project" value="UniProtKB-ARBA"/>
</dbReference>
<dbReference type="AlphaFoldDB" id="A0AAV4PJA4"/>
<dbReference type="Pfam" id="PF16486">
    <property type="entry name" value="ArgoN"/>
    <property type="match status" value="1"/>
</dbReference>
<dbReference type="InterPro" id="IPR032474">
    <property type="entry name" value="Argonaute_N"/>
</dbReference>
<dbReference type="Gene3D" id="3.30.420.10">
    <property type="entry name" value="Ribonuclease H-like superfamily/Ribonuclease H"/>
    <property type="match status" value="1"/>
</dbReference>
<dbReference type="Pfam" id="PF08699">
    <property type="entry name" value="ArgoL1"/>
    <property type="match status" value="1"/>
</dbReference>
<gene>
    <name evidence="5" type="primary">Ago2</name>
    <name evidence="5" type="ORF">CEXT_6321</name>
</gene>
<keyword evidence="6" id="KW-1185">Reference proteome</keyword>
<dbReference type="InterPro" id="IPR032473">
    <property type="entry name" value="Argonaute_Mid_dom"/>
</dbReference>
<accession>A0AAV4PJA4</accession>
<dbReference type="InterPro" id="IPR036397">
    <property type="entry name" value="RNaseH_sf"/>
</dbReference>
<evidence type="ECO:0000313" key="6">
    <source>
        <dbReference type="Proteomes" id="UP001054945"/>
    </source>
</evidence>
<dbReference type="Gene3D" id="3.40.50.2300">
    <property type="match status" value="1"/>
</dbReference>
<dbReference type="Proteomes" id="UP001054945">
    <property type="component" value="Unassembled WGS sequence"/>
</dbReference>
<dbReference type="Pfam" id="PF02170">
    <property type="entry name" value="PAZ"/>
    <property type="match status" value="1"/>
</dbReference>
<dbReference type="Gene3D" id="2.170.260.10">
    <property type="entry name" value="paz domain"/>
    <property type="match status" value="1"/>
</dbReference>
<evidence type="ECO:0000313" key="5">
    <source>
        <dbReference type="EMBL" id="GIX97138.1"/>
    </source>
</evidence>
<protein>
    <recommendedName>
        <fullName evidence="7">Argonaute</fullName>
    </recommendedName>
</protein>
<dbReference type="InterPro" id="IPR014811">
    <property type="entry name" value="ArgoL1"/>
</dbReference>
<evidence type="ECO:0000259" key="4">
    <source>
        <dbReference type="PROSITE" id="PS50822"/>
    </source>
</evidence>
<dbReference type="SMART" id="SM01163">
    <property type="entry name" value="DUF1785"/>
    <property type="match status" value="1"/>
</dbReference>
<dbReference type="InterPro" id="IPR003100">
    <property type="entry name" value="PAZ_dom"/>
</dbReference>
<dbReference type="Pfam" id="PF16487">
    <property type="entry name" value="ArgoMid"/>
    <property type="match status" value="1"/>
</dbReference>
<feature type="compositionally biased region" description="Basic residues" evidence="2">
    <location>
        <begin position="1"/>
        <end position="10"/>
    </location>
</feature>
<dbReference type="PROSITE" id="PS50821">
    <property type="entry name" value="PAZ"/>
    <property type="match status" value="1"/>
</dbReference>
<sequence length="1015" mass="115472">MPNKSKRKGRKAPENGTKNMAAHPEIPSSTSPGAAERDVAENIDPPILSPLVQESSGDITVEDKEELTVEALQEEPRHQTGYPSCSNISEIPPVSHAADSSSSTSVEDESTNRTSNLEDIIDVRQPVVAIMPPKPKIPGKLGRKVTLISNCFPLQFDNIYVYHYDVEIIKLEPNVESVLTADDCKKYRCLNTRLNRKVFEQLQGTDEHFQGLCAVFDGKRNMYASKKLPKDRLECKVLLSEYSVENPFERNTFKIIIKAVKKQDGSCFISLEPLGALFRGELHSVPQEALMVLETVLRQFPCLHYVPVGRSFFNTPLQDDSRPLGFGKEVWFGYHQSVRLGQQTPMVNLDITATTFYKSMPAIDYIAEFLDTSTDRLRMIGSLQDKDIVKLNNDLKGINVKTTHMPYPRKYRVFSVTRENANALDFDLEVNGVKRKITVKEYFLERYGTRLRYSNLPCFQAEKGAYLPLELCEIVKEQHSRKDLNSKQQAEMIKFTATSPLDRFSNTIEIHKNCNFNNDPYLENFGIKVLDHPLKVDARILEIPSIVYRPVSVRPKNGSWNMNKKQYFKGASINKWVLLSFAHPDHCSREDLVAFSKSLHRYANEQGINLQVCAHIEEATPSFNNVETYIRKMKREFKAELIFVVLPFEPKDLKRNQRGRRSPAADDPHILYSEIKRIAEINIGVVTQCVKGINVVDKGQNASFLSNLCLKLNAKMGGINNSLMPQAVRRFSKIPVIIIGIDVNHAIGVDSYSLAAAVGSVDEHFSRYSVTLKAQQNEKRNKKTLEVIREMNSMVRKLLMAFYRNLRLKPKKLIVYRDGVSDGQFADVQEREIKKIREACTSLEANYEPGITYIVVQKRHHVRFLPERGDQNDPGTVVDSQVTHPLNFDFYLYSHFGMKGTSRPSYYTVLADDNNFSFDELEKLTYSLCHTYVRCTKSISLPAPVQYADLAAYRARRHLASYLKDLEGEGSKTVVDLNTVLEAIKSSVPLMLNSENNWGISQDWSQMNWKSIDTV</sequence>
<dbReference type="SUPFAM" id="SSF53098">
    <property type="entry name" value="Ribonuclease H-like"/>
    <property type="match status" value="1"/>
</dbReference>
<evidence type="ECO:0000259" key="3">
    <source>
        <dbReference type="PROSITE" id="PS50821"/>
    </source>
</evidence>